<evidence type="ECO:0000259" key="3">
    <source>
        <dbReference type="Pfam" id="PF03816"/>
    </source>
</evidence>
<dbReference type="InterPro" id="IPR004474">
    <property type="entry name" value="LytR_CpsA_psr"/>
</dbReference>
<dbReference type="Pfam" id="PF03816">
    <property type="entry name" value="LytR_cpsA_psr"/>
    <property type="match status" value="1"/>
</dbReference>
<comment type="caution">
    <text evidence="5">The sequence shown here is derived from an EMBL/GenBank/DDBJ whole genome shotgun (WGS) entry which is preliminary data.</text>
</comment>
<accession>A0ABW5P5E5</accession>
<feature type="domain" description="LytR/CpsA/Psr regulator C-terminal" evidence="4">
    <location>
        <begin position="299"/>
        <end position="377"/>
    </location>
</feature>
<protein>
    <submittedName>
        <fullName evidence="5">LCP family protein</fullName>
    </submittedName>
</protein>
<dbReference type="EMBL" id="JBHUMK010000068">
    <property type="protein sequence ID" value="MFD2610526.1"/>
    <property type="molecule type" value="Genomic_DNA"/>
</dbReference>
<dbReference type="Proteomes" id="UP001597475">
    <property type="component" value="Unassembled WGS sequence"/>
</dbReference>
<dbReference type="PANTHER" id="PTHR33392">
    <property type="entry name" value="POLYISOPRENYL-TEICHOIC ACID--PEPTIDOGLYCAN TEICHOIC ACID TRANSFERASE TAGU"/>
    <property type="match status" value="1"/>
</dbReference>
<sequence>MLWRVRRRVVGLVVLAGLVALSAAAWPAAARYGALPRTPERPITLLLAGVTPNYDEAAPVWPYPAKPEDYTGLTDTIVLAQLRPDGTANLLSIPRDTWLNVPGYGWGKINGANPHGGPDMLVGAVQSLTGVKPDAYVFLSLYAVRALTDAAGGVTLDVPQRMKYDDNAGKLHVDLQPGRQRLNGVQAEGFLRFRKDNLGDIGRVARQQLFLSALMGQVKNPLNVWRLPLMVGAVDRNMKTDLTREQVAGILGAALKGPKVQMHTVPGNFGARGSWVPDRAALGALVAQHFRDPNDPHSLRVGVVNVDAPDGSAARTKARLEQSGYASVQIVTEPRGPARTTVSGAQAQRLQAELGFGEVTADPAAPGTDVTIRLGNDTPAP</sequence>
<reference evidence="6" key="1">
    <citation type="journal article" date="2019" name="Int. J. Syst. Evol. Microbiol.">
        <title>The Global Catalogue of Microorganisms (GCM) 10K type strain sequencing project: providing services to taxonomists for standard genome sequencing and annotation.</title>
        <authorList>
            <consortium name="The Broad Institute Genomics Platform"/>
            <consortium name="The Broad Institute Genome Sequencing Center for Infectious Disease"/>
            <person name="Wu L."/>
            <person name="Ma J."/>
        </authorList>
    </citation>
    <scope>NUCLEOTIDE SEQUENCE [LARGE SCALE GENOMIC DNA]</scope>
    <source>
        <strain evidence="6">KCTC 33842</strain>
    </source>
</reference>
<feature type="region of interest" description="Disordered" evidence="2">
    <location>
        <begin position="362"/>
        <end position="381"/>
    </location>
</feature>
<name>A0ABW5P5E5_9DEIO</name>
<dbReference type="InterPro" id="IPR027381">
    <property type="entry name" value="LytR/CpsA/Psr_C"/>
</dbReference>
<dbReference type="Pfam" id="PF13399">
    <property type="entry name" value="LytR_C"/>
    <property type="match status" value="1"/>
</dbReference>
<dbReference type="PANTHER" id="PTHR33392:SF6">
    <property type="entry name" value="POLYISOPRENYL-TEICHOIC ACID--PEPTIDOGLYCAN TEICHOIC ACID TRANSFERASE TAGU"/>
    <property type="match status" value="1"/>
</dbReference>
<keyword evidence="6" id="KW-1185">Reference proteome</keyword>
<evidence type="ECO:0000256" key="2">
    <source>
        <dbReference type="SAM" id="MobiDB-lite"/>
    </source>
</evidence>
<feature type="domain" description="Cell envelope-related transcriptional attenuator" evidence="3">
    <location>
        <begin position="74"/>
        <end position="219"/>
    </location>
</feature>
<dbReference type="InterPro" id="IPR050922">
    <property type="entry name" value="LytR/CpsA/Psr_CW_biosynth"/>
</dbReference>
<dbReference type="Gene3D" id="3.40.630.190">
    <property type="entry name" value="LCP protein"/>
    <property type="match status" value="1"/>
</dbReference>
<evidence type="ECO:0000256" key="1">
    <source>
        <dbReference type="ARBA" id="ARBA00006068"/>
    </source>
</evidence>
<evidence type="ECO:0000313" key="5">
    <source>
        <dbReference type="EMBL" id="MFD2610526.1"/>
    </source>
</evidence>
<evidence type="ECO:0000259" key="4">
    <source>
        <dbReference type="Pfam" id="PF13399"/>
    </source>
</evidence>
<evidence type="ECO:0000313" key="6">
    <source>
        <dbReference type="Proteomes" id="UP001597475"/>
    </source>
</evidence>
<comment type="similarity">
    <text evidence="1">Belongs to the LytR/CpsA/Psr (LCP) family.</text>
</comment>
<proteinExistence type="inferred from homology"/>
<dbReference type="NCBIfam" id="TIGR00350">
    <property type="entry name" value="lytR_cpsA_psr"/>
    <property type="match status" value="1"/>
</dbReference>
<gene>
    <name evidence="5" type="ORF">ACFSR9_13940</name>
</gene>
<organism evidence="5 6">
    <name type="scientific">Deinococcus taklimakanensis</name>
    <dbReference type="NCBI Taxonomy" id="536443"/>
    <lineage>
        <taxon>Bacteria</taxon>
        <taxon>Thermotogati</taxon>
        <taxon>Deinococcota</taxon>
        <taxon>Deinococci</taxon>
        <taxon>Deinococcales</taxon>
        <taxon>Deinococcaceae</taxon>
        <taxon>Deinococcus</taxon>
    </lineage>
</organism>
<dbReference type="RefSeq" id="WP_386846755.1">
    <property type="nucleotide sequence ID" value="NZ_JBHUMK010000068.1"/>
</dbReference>